<reference evidence="1" key="1">
    <citation type="journal article" date="2018" name="Antonie Van Leeuwenhoek">
        <title>Proteinivorax hydrogeniformans sp. nov., an anaerobic, haloalkaliphilic bacterium fermenting proteinaceous compounds with high hydrogen production.</title>
        <authorList>
            <person name="Boltyanskaya Y."/>
            <person name="Detkova E."/>
            <person name="Pimenov N."/>
            <person name="Kevbrin V."/>
        </authorList>
    </citation>
    <scope>NUCLEOTIDE SEQUENCE</scope>
    <source>
        <strain evidence="1">Z-710</strain>
    </source>
</reference>
<organism evidence="1">
    <name type="scientific">Proteinivorax hydrogeniformans</name>
    <dbReference type="NCBI Taxonomy" id="1826727"/>
    <lineage>
        <taxon>Bacteria</taxon>
        <taxon>Bacillati</taxon>
        <taxon>Bacillota</taxon>
        <taxon>Clostridia</taxon>
        <taxon>Eubacteriales</taxon>
        <taxon>Proteinivoracaceae</taxon>
        <taxon>Proteinivorax</taxon>
    </lineage>
</organism>
<keyword evidence="1" id="KW-0282">Flagellum</keyword>
<sequence>MKINNSSLNLSTYSRSLQNLFKGKLPKAAPTQVDKVEDVSSHGLKSNHRVSYTYNKDLKRNIAHVIDNSTGEVVRKRISDAEVDRMLRTKRLMELGDER</sequence>
<dbReference type="EMBL" id="CP159485">
    <property type="protein sequence ID" value="XCI29204.1"/>
    <property type="molecule type" value="Genomic_DNA"/>
</dbReference>
<keyword evidence="1" id="KW-0966">Cell projection</keyword>
<keyword evidence="1" id="KW-0969">Cilium</keyword>
<gene>
    <name evidence="1" type="ORF">PRVXH_000513</name>
</gene>
<dbReference type="AlphaFoldDB" id="A0AAU8HUX7"/>
<protein>
    <submittedName>
        <fullName evidence="1">Flagellar protein FlaG</fullName>
    </submittedName>
</protein>
<dbReference type="RefSeq" id="WP_353893752.1">
    <property type="nucleotide sequence ID" value="NZ_CP159485.1"/>
</dbReference>
<dbReference type="SUPFAM" id="SSF160214">
    <property type="entry name" value="FlaG-like"/>
    <property type="match status" value="1"/>
</dbReference>
<name>A0AAU8HUX7_9FIRM</name>
<dbReference type="InterPro" id="IPR035924">
    <property type="entry name" value="FlaG-like_sf"/>
</dbReference>
<evidence type="ECO:0000313" key="1">
    <source>
        <dbReference type="EMBL" id="XCI29204.1"/>
    </source>
</evidence>
<dbReference type="Gene3D" id="3.30.160.170">
    <property type="entry name" value="FlaG-like"/>
    <property type="match status" value="1"/>
</dbReference>
<accession>A0AAU8HUX7</accession>
<reference evidence="1" key="2">
    <citation type="submission" date="2024-06" db="EMBL/GenBank/DDBJ databases">
        <authorList>
            <person name="Petrova K.O."/>
            <person name="Toshchakov S.V."/>
            <person name="Boltjanskaja Y.V."/>
            <person name="Kevbrin V.V."/>
        </authorList>
    </citation>
    <scope>NUCLEOTIDE SEQUENCE</scope>
    <source>
        <strain evidence="1">Z-710</strain>
    </source>
</reference>
<proteinExistence type="predicted"/>